<reference evidence="2 3" key="1">
    <citation type="journal article" date="2023" name="Sci. Data">
        <title>Genome assembly of the Korean intertidal mud-creeper Batillaria attramentaria.</title>
        <authorList>
            <person name="Patra A.K."/>
            <person name="Ho P.T."/>
            <person name="Jun S."/>
            <person name="Lee S.J."/>
            <person name="Kim Y."/>
            <person name="Won Y.J."/>
        </authorList>
    </citation>
    <scope>NUCLEOTIDE SEQUENCE [LARGE SCALE GENOMIC DNA]</scope>
    <source>
        <strain evidence="2">Wonlab-2016</strain>
    </source>
</reference>
<organism evidence="2 3">
    <name type="scientific">Batillaria attramentaria</name>
    <dbReference type="NCBI Taxonomy" id="370345"/>
    <lineage>
        <taxon>Eukaryota</taxon>
        <taxon>Metazoa</taxon>
        <taxon>Spiralia</taxon>
        <taxon>Lophotrochozoa</taxon>
        <taxon>Mollusca</taxon>
        <taxon>Gastropoda</taxon>
        <taxon>Caenogastropoda</taxon>
        <taxon>Sorbeoconcha</taxon>
        <taxon>Cerithioidea</taxon>
        <taxon>Batillariidae</taxon>
        <taxon>Batillaria</taxon>
    </lineage>
</organism>
<evidence type="ECO:0000313" key="2">
    <source>
        <dbReference type="EMBL" id="KAK7498380.1"/>
    </source>
</evidence>
<feature type="region of interest" description="Disordered" evidence="1">
    <location>
        <begin position="1"/>
        <end position="27"/>
    </location>
</feature>
<dbReference type="EMBL" id="JACVVK020000051">
    <property type="protein sequence ID" value="KAK7498380.1"/>
    <property type="molecule type" value="Genomic_DNA"/>
</dbReference>
<sequence>MIQRRRRSLEFSQCQKRADQRPSNLRNIQTYKTQQCASQLNKLPESSPLQLKAILAGLHGSGQPQIVHNS</sequence>
<name>A0ABD0LG09_9CAEN</name>
<accession>A0ABD0LG09</accession>
<feature type="compositionally biased region" description="Polar residues" evidence="1">
    <location>
        <begin position="10"/>
        <end position="27"/>
    </location>
</feature>
<keyword evidence="3" id="KW-1185">Reference proteome</keyword>
<comment type="caution">
    <text evidence="2">The sequence shown here is derived from an EMBL/GenBank/DDBJ whole genome shotgun (WGS) entry which is preliminary data.</text>
</comment>
<gene>
    <name evidence="2" type="ORF">BaRGS_00010334</name>
</gene>
<dbReference type="Proteomes" id="UP001519460">
    <property type="component" value="Unassembled WGS sequence"/>
</dbReference>
<proteinExistence type="predicted"/>
<feature type="non-terminal residue" evidence="2">
    <location>
        <position position="70"/>
    </location>
</feature>
<evidence type="ECO:0000256" key="1">
    <source>
        <dbReference type="SAM" id="MobiDB-lite"/>
    </source>
</evidence>
<evidence type="ECO:0000313" key="3">
    <source>
        <dbReference type="Proteomes" id="UP001519460"/>
    </source>
</evidence>
<protein>
    <submittedName>
        <fullName evidence="2">Uncharacterized protein</fullName>
    </submittedName>
</protein>
<dbReference type="AlphaFoldDB" id="A0ABD0LG09"/>